<keyword evidence="10 14" id="KW-0238">DNA-binding</keyword>
<feature type="binding site" evidence="14">
    <location>
        <position position="365"/>
    </location>
    <ligand>
        <name>Mn(2+)</name>
        <dbReference type="ChEBI" id="CHEBI:29035"/>
    </ligand>
</feature>
<dbReference type="GO" id="GO:0051607">
    <property type="term" value="P:defense response to virus"/>
    <property type="evidence" value="ECO:0007669"/>
    <property type="project" value="UniProtKB-UniRule"/>
</dbReference>
<evidence type="ECO:0000256" key="6">
    <source>
        <dbReference type="ARBA" id="ARBA00022842"/>
    </source>
</evidence>
<evidence type="ECO:0000256" key="1">
    <source>
        <dbReference type="ARBA" id="ARBA00022722"/>
    </source>
</evidence>
<reference evidence="16" key="1">
    <citation type="submission" date="2017-11" db="EMBL/GenBank/DDBJ databases">
        <title>Three new genomes from thermophilic consortium.</title>
        <authorList>
            <person name="Quaggio R."/>
            <person name="Amgarten D."/>
            <person name="Setubal J.C."/>
        </authorList>
    </citation>
    <scope>NUCLEOTIDE SEQUENCE</scope>
    <source>
        <strain evidence="16">ZCTH01-B2</strain>
    </source>
</reference>
<keyword evidence="8" id="KW-0411">Iron-sulfur</keyword>
<gene>
    <name evidence="14" type="primary">cas1</name>
    <name evidence="16" type="ORF">CWE10_13760</name>
</gene>
<dbReference type="Gene3D" id="3.90.320.10">
    <property type="match status" value="1"/>
</dbReference>
<evidence type="ECO:0000259" key="15">
    <source>
        <dbReference type="Pfam" id="PF01930"/>
    </source>
</evidence>
<keyword evidence="4 14" id="KW-0378">Hydrolase</keyword>
<sequence length="544" mass="60673">MLNEYAYCPRLFYLEWVEAEWADSADTEEGRLRHRRVDFEQGSLPEAKNVEGGDAGVARSVTLSSEALGLIARIDLVETDGETVSPVDYKRGEKPDVAGGSWEADRVQLCAQALLLREHGYQCNRGFLYYAASRERVEVAIDDALVERTLALAAEARATAARGMIPPPLVDSPKCPRCSLVGICLPDETSYLQSSTPAQAEPRRMVPARDLALPVYVQTQGMTVTKQGDRLVVRERQQTVQEVRLLDVSQLCVFGNVQVTTQLVRELCEREIPICYFSYGGWFYGITHGMGHRNVALRQQQYAASADAERSLALGRRFVEAKIRNCRTLLRRNGQGVSPDALQQLSDLAERVRQAGDPGVLLGLEGLAARVYFSQFATMLKPRTAEGLPFDFEGRNRRPPRDPVNALLSFAYALLVKDVTVTLQAVGFDPYLGFMHTPRYGRPALALDLMEEFRPLIADSVVLSVVNNGEITAEDFVQRGLGCALKPDGRRRFLAAYGRRMDSLVTHPVFGYTISYRRVLEVQARLLGRYLGGEIAEYPQFLTR</sequence>
<evidence type="ECO:0000256" key="14">
    <source>
        <dbReference type="HAMAP-Rule" id="MF_01470"/>
    </source>
</evidence>
<dbReference type="NCBIfam" id="TIGR00287">
    <property type="entry name" value="cas1"/>
    <property type="match status" value="1"/>
</dbReference>
<dbReference type="Proteomes" id="UP000732377">
    <property type="component" value="Unassembled WGS sequence"/>
</dbReference>
<evidence type="ECO:0000256" key="9">
    <source>
        <dbReference type="ARBA" id="ARBA00023118"/>
    </source>
</evidence>
<dbReference type="InterPro" id="IPR042211">
    <property type="entry name" value="CRISPR-assoc_Cas1_N"/>
</dbReference>
<dbReference type="NCBIfam" id="TIGR00372">
    <property type="entry name" value="cas4"/>
    <property type="match status" value="1"/>
</dbReference>
<evidence type="ECO:0000313" key="16">
    <source>
        <dbReference type="EMBL" id="MBY6277253.1"/>
    </source>
</evidence>
<comment type="function">
    <text evidence="14">CRISPR (clustered regularly interspaced short palindromic repeat), is an adaptive immune system that provides protection against mobile genetic elements (viruses, transposable elements and conjugative plasmids). CRISPR clusters contain spacers, sequences complementary to antecedent mobile elements, and target invading nucleic acids. CRISPR clusters are transcribed and processed into CRISPR RNA (crRNA). Acts as a dsDNA endonuclease. Involved in the integration of spacer DNA into the CRISPR cassette.</text>
</comment>
<dbReference type="PANTHER" id="PTHR34353:SF2">
    <property type="entry name" value="CRISPR-ASSOCIATED ENDONUCLEASE CAS1 1"/>
    <property type="match status" value="1"/>
</dbReference>
<evidence type="ECO:0000256" key="11">
    <source>
        <dbReference type="ARBA" id="ARBA00023211"/>
    </source>
</evidence>
<evidence type="ECO:0000313" key="17">
    <source>
        <dbReference type="Proteomes" id="UP000732377"/>
    </source>
</evidence>
<dbReference type="PANTHER" id="PTHR34353">
    <property type="entry name" value="CRISPR-ASSOCIATED ENDONUCLEASE CAS1 1"/>
    <property type="match status" value="1"/>
</dbReference>
<dbReference type="InterPro" id="IPR042206">
    <property type="entry name" value="CRISPR-assoc_Cas1_C"/>
</dbReference>
<dbReference type="GO" id="GO:0051536">
    <property type="term" value="F:iron-sulfur cluster binding"/>
    <property type="evidence" value="ECO:0007669"/>
    <property type="project" value="UniProtKB-KW"/>
</dbReference>
<feature type="binding site" evidence="14">
    <location>
        <position position="451"/>
    </location>
    <ligand>
        <name>Mn(2+)</name>
        <dbReference type="ChEBI" id="CHEBI:29035"/>
    </ligand>
</feature>
<dbReference type="GO" id="GO:0004519">
    <property type="term" value="F:endonuclease activity"/>
    <property type="evidence" value="ECO:0007669"/>
    <property type="project" value="UniProtKB-UniRule"/>
</dbReference>
<keyword evidence="1 14" id="KW-0540">Nuclease</keyword>
<comment type="similarity">
    <text evidence="14">Belongs to the CRISPR-associated endonuclease Cas1 family.</text>
</comment>
<keyword evidence="5" id="KW-0269">Exonuclease</keyword>
<dbReference type="InterPro" id="IPR050646">
    <property type="entry name" value="Cas1"/>
</dbReference>
<dbReference type="HAMAP" id="MF_01470">
    <property type="entry name" value="Cas1"/>
    <property type="match status" value="1"/>
</dbReference>
<keyword evidence="11 14" id="KW-0464">Manganese</keyword>
<dbReference type="GO" id="GO:0046872">
    <property type="term" value="F:metal ion binding"/>
    <property type="evidence" value="ECO:0007669"/>
    <property type="project" value="UniProtKB-UniRule"/>
</dbReference>
<dbReference type="Gene3D" id="1.20.120.920">
    <property type="entry name" value="CRISPR-associated endonuclease Cas1, C-terminal domain"/>
    <property type="match status" value="1"/>
</dbReference>
<dbReference type="CDD" id="cd09634">
    <property type="entry name" value="Cas1_I-II-III"/>
    <property type="match status" value="1"/>
</dbReference>
<comment type="caution">
    <text evidence="16">The sequence shown here is derived from an EMBL/GenBank/DDBJ whole genome shotgun (WGS) entry which is preliminary data.</text>
</comment>
<keyword evidence="2 14" id="KW-0479">Metal-binding</keyword>
<evidence type="ECO:0000256" key="8">
    <source>
        <dbReference type="ARBA" id="ARBA00023014"/>
    </source>
</evidence>
<comment type="cofactor">
    <cofactor evidence="14">
        <name>Mg(2+)</name>
        <dbReference type="ChEBI" id="CHEBI:18420"/>
    </cofactor>
    <cofactor evidence="14">
        <name>Mn(2+)</name>
        <dbReference type="ChEBI" id="CHEBI:29035"/>
    </cofactor>
</comment>
<keyword evidence="3 14" id="KW-0255">Endonuclease</keyword>
<dbReference type="Gene3D" id="3.100.10.20">
    <property type="entry name" value="CRISPR-associated endonuclease Cas1, N-terminal domain"/>
    <property type="match status" value="1"/>
</dbReference>
<dbReference type="InterPro" id="IPR013343">
    <property type="entry name" value="CRISPR-assoc_prot_Cas4"/>
</dbReference>
<organism evidence="16 17">
    <name type="scientific">Symbiobacterium thermophilum</name>
    <dbReference type="NCBI Taxonomy" id="2734"/>
    <lineage>
        <taxon>Bacteria</taxon>
        <taxon>Bacillati</taxon>
        <taxon>Bacillota</taxon>
        <taxon>Clostridia</taxon>
        <taxon>Eubacteriales</taxon>
        <taxon>Symbiobacteriaceae</taxon>
        <taxon>Symbiobacterium</taxon>
    </lineage>
</organism>
<accession>A0A953LHG7</accession>
<keyword evidence="9 14" id="KW-0051">Antiviral defense</keyword>
<evidence type="ECO:0000256" key="7">
    <source>
        <dbReference type="ARBA" id="ARBA00023004"/>
    </source>
</evidence>
<dbReference type="AlphaFoldDB" id="A0A953LHG7"/>
<dbReference type="InterPro" id="IPR002729">
    <property type="entry name" value="CRISPR-assoc_Cas1"/>
</dbReference>
<dbReference type="Pfam" id="PF01867">
    <property type="entry name" value="Cas_Cas1"/>
    <property type="match status" value="1"/>
</dbReference>
<dbReference type="EC" id="3.1.-.-" evidence="14"/>
<evidence type="ECO:0000256" key="13">
    <source>
        <dbReference type="ARBA" id="ARBA00038592"/>
    </source>
</evidence>
<dbReference type="InterPro" id="IPR011604">
    <property type="entry name" value="PDDEXK-like_dom_sf"/>
</dbReference>
<name>A0A953LHG7_SYMTR</name>
<evidence type="ECO:0000256" key="2">
    <source>
        <dbReference type="ARBA" id="ARBA00022723"/>
    </source>
</evidence>
<evidence type="ECO:0000256" key="3">
    <source>
        <dbReference type="ARBA" id="ARBA00022759"/>
    </source>
</evidence>
<dbReference type="EMBL" id="PIUK01000155">
    <property type="protein sequence ID" value="MBY6277253.1"/>
    <property type="molecule type" value="Genomic_DNA"/>
</dbReference>
<dbReference type="GO" id="GO:0043571">
    <property type="term" value="P:maintenance of CRISPR repeat elements"/>
    <property type="evidence" value="ECO:0007669"/>
    <property type="project" value="UniProtKB-UniRule"/>
</dbReference>
<evidence type="ECO:0000256" key="12">
    <source>
        <dbReference type="ARBA" id="ARBA00033996"/>
    </source>
</evidence>
<evidence type="ECO:0000256" key="4">
    <source>
        <dbReference type="ARBA" id="ARBA00022801"/>
    </source>
</evidence>
<dbReference type="GO" id="GO:0003677">
    <property type="term" value="F:DNA binding"/>
    <property type="evidence" value="ECO:0007669"/>
    <property type="project" value="UniProtKB-KW"/>
</dbReference>
<feature type="domain" description="DUF83" evidence="15">
    <location>
        <begin position="2"/>
        <end position="185"/>
    </location>
</feature>
<comment type="catalytic activity">
    <reaction evidence="12">
        <text>exonucleolytic cleavage in the 5'- to 3'-direction to yield nucleoside 3'-phosphates.</text>
        <dbReference type="EC" id="3.1.12.1"/>
    </reaction>
</comment>
<feature type="binding site" evidence="14">
    <location>
        <position position="436"/>
    </location>
    <ligand>
        <name>Mn(2+)</name>
        <dbReference type="ChEBI" id="CHEBI:29035"/>
    </ligand>
</feature>
<dbReference type="InterPro" id="IPR022765">
    <property type="entry name" value="Dna2/Cas4_DUF83"/>
</dbReference>
<comment type="subunit">
    <text evidence="13 14">Homodimer, forms a heterotetramer with a Cas2 homodimer.</text>
</comment>
<dbReference type="GO" id="GO:0004527">
    <property type="term" value="F:exonuclease activity"/>
    <property type="evidence" value="ECO:0007669"/>
    <property type="project" value="UniProtKB-KW"/>
</dbReference>
<proteinExistence type="inferred from homology"/>
<keyword evidence="7" id="KW-0408">Iron</keyword>
<protein>
    <recommendedName>
        <fullName evidence="14">CRISPR-associated endonuclease Cas1</fullName>
        <ecNumber evidence="14">3.1.-.-</ecNumber>
    </recommendedName>
</protein>
<evidence type="ECO:0000256" key="5">
    <source>
        <dbReference type="ARBA" id="ARBA00022839"/>
    </source>
</evidence>
<evidence type="ECO:0000256" key="10">
    <source>
        <dbReference type="ARBA" id="ARBA00023125"/>
    </source>
</evidence>
<dbReference type="Pfam" id="PF01930">
    <property type="entry name" value="Cas_Cas4"/>
    <property type="match status" value="1"/>
</dbReference>
<keyword evidence="6 14" id="KW-0460">Magnesium</keyword>